<dbReference type="AlphaFoldDB" id="G4WVS7"/>
<evidence type="ECO:0008006" key="3">
    <source>
        <dbReference type="Google" id="ProtNLM"/>
    </source>
</evidence>
<reference evidence="2" key="1">
    <citation type="journal article" date="2002" name="J. Am. Chem. Soc.">
        <title>New natural product families from an environmental DNA (eDNA) gene cluster.</title>
        <authorList>
            <person name="Brady S.F."/>
            <person name="Chao C.J."/>
            <person name="Clardy J."/>
        </authorList>
    </citation>
    <scope>NUCLEOTIDE SEQUENCE</scope>
</reference>
<feature type="transmembrane region" description="Helical" evidence="1">
    <location>
        <begin position="41"/>
        <end position="63"/>
    </location>
</feature>
<keyword evidence="1" id="KW-0472">Membrane</keyword>
<organism evidence="2">
    <name type="scientific">uncultured bacterium CSLC2</name>
    <dbReference type="NCBI Taxonomy" id="1091571"/>
    <lineage>
        <taxon>Bacteria</taxon>
        <taxon>environmental samples</taxon>
    </lineage>
</organism>
<sequence>MTPFAAHAGIPFFGPIIPASYALCAAGWGLLILVVNNIISLLLTLAIVFVAPLSIAYAGFLFVVNPVNSGGISQAKEILKNTVVGIVIALAAWLIVDAIMVALTTGPKGPSFAQNWKSLISGGGDMCITLATGLNQATQSGYYAPGVTAGALNAPPAGKTGTACDPSALQQSVPSLSTNQANLLSCLAQPESVCGSRPQNYSWNVGNDQGLASTAYGPFQILLSSNHAAFENPACQAAAGVTGQLNCQNGFDSKGFTTGGNATVLEYCKRAASNLTCSTIAAKYVLDKQGASAWLKDPNRVTAQRQCIIQYGN</sequence>
<keyword evidence="1" id="KW-1133">Transmembrane helix</keyword>
<name>G4WVS7_9BACT</name>
<keyword evidence="1" id="KW-0812">Transmembrane</keyword>
<dbReference type="EMBL" id="JF429413">
    <property type="protein sequence ID" value="AEQ20529.1"/>
    <property type="molecule type" value="Genomic_DNA"/>
</dbReference>
<evidence type="ECO:0000313" key="2">
    <source>
        <dbReference type="EMBL" id="AEQ20529.1"/>
    </source>
</evidence>
<evidence type="ECO:0000256" key="1">
    <source>
        <dbReference type="SAM" id="Phobius"/>
    </source>
</evidence>
<protein>
    <recommendedName>
        <fullName evidence="3">Transglycosylase SLT domain-containing protein</fullName>
    </recommendedName>
</protein>
<feature type="transmembrane region" description="Helical" evidence="1">
    <location>
        <begin position="12"/>
        <end position="34"/>
    </location>
</feature>
<feature type="transmembrane region" description="Helical" evidence="1">
    <location>
        <begin position="83"/>
        <end position="103"/>
    </location>
</feature>
<reference evidence="2" key="2">
    <citation type="journal article" date="2011" name="J. Bacteriol.">
        <title>Long-chain N-acyl amino acid synthases are linked to the putative PEP-CTERM/exosortase protein-sorting system in Gram-negative bacteria.</title>
        <authorList>
            <person name="Craig J.W."/>
            <person name="Cherry M.A."/>
            <person name="Brady S.F."/>
        </authorList>
    </citation>
    <scope>NUCLEOTIDE SEQUENCE</scope>
</reference>
<accession>G4WVS7</accession>
<proteinExistence type="predicted"/>